<reference evidence="5" key="2">
    <citation type="submission" date="2023-01" db="EMBL/GenBank/DDBJ databases">
        <authorList>
            <person name="Sun Q."/>
            <person name="Evtushenko L."/>
        </authorList>
    </citation>
    <scope>NUCLEOTIDE SEQUENCE</scope>
    <source>
        <strain evidence="5">VKM Ac-2007</strain>
    </source>
</reference>
<dbReference type="Gene3D" id="1.10.10.60">
    <property type="entry name" value="Homeodomain-like"/>
    <property type="match status" value="1"/>
</dbReference>
<evidence type="ECO:0000256" key="2">
    <source>
        <dbReference type="ARBA" id="ARBA00023125"/>
    </source>
</evidence>
<gene>
    <name evidence="5" type="ORF">GCM10017600_22260</name>
</gene>
<proteinExistence type="predicted"/>
<dbReference type="InterPro" id="IPR009057">
    <property type="entry name" value="Homeodomain-like_sf"/>
</dbReference>
<dbReference type="InterPro" id="IPR018060">
    <property type="entry name" value="HTH_AraC"/>
</dbReference>
<dbReference type="InterPro" id="IPR035418">
    <property type="entry name" value="AraC-bd_2"/>
</dbReference>
<dbReference type="Proteomes" id="UP001143474">
    <property type="component" value="Unassembled WGS sequence"/>
</dbReference>
<evidence type="ECO:0000313" key="5">
    <source>
        <dbReference type="EMBL" id="GLK08821.1"/>
    </source>
</evidence>
<keyword evidence="3" id="KW-0804">Transcription</keyword>
<name>A0A9W6HYV1_9ACTN</name>
<evidence type="ECO:0000256" key="1">
    <source>
        <dbReference type="ARBA" id="ARBA00023015"/>
    </source>
</evidence>
<dbReference type="EMBL" id="BSEV01000003">
    <property type="protein sequence ID" value="GLK08821.1"/>
    <property type="molecule type" value="Genomic_DNA"/>
</dbReference>
<protein>
    <submittedName>
        <fullName evidence="5">AraC family transcriptional regulator</fullName>
    </submittedName>
</protein>
<evidence type="ECO:0000259" key="4">
    <source>
        <dbReference type="PROSITE" id="PS01124"/>
    </source>
</evidence>
<evidence type="ECO:0000256" key="3">
    <source>
        <dbReference type="ARBA" id="ARBA00023163"/>
    </source>
</evidence>
<reference evidence="5" key="1">
    <citation type="journal article" date="2014" name="Int. J. Syst. Evol. Microbiol.">
        <title>Complete genome sequence of Corynebacterium casei LMG S-19264T (=DSM 44701T), isolated from a smear-ripened cheese.</title>
        <authorList>
            <consortium name="US DOE Joint Genome Institute (JGI-PGF)"/>
            <person name="Walter F."/>
            <person name="Albersmeier A."/>
            <person name="Kalinowski J."/>
            <person name="Ruckert C."/>
        </authorList>
    </citation>
    <scope>NUCLEOTIDE SEQUENCE</scope>
    <source>
        <strain evidence="5">VKM Ac-2007</strain>
    </source>
</reference>
<dbReference type="PANTHER" id="PTHR46796">
    <property type="entry name" value="HTH-TYPE TRANSCRIPTIONAL ACTIVATOR RHAS-RELATED"/>
    <property type="match status" value="1"/>
</dbReference>
<accession>A0A9W6HYV1</accession>
<dbReference type="InterPro" id="IPR050204">
    <property type="entry name" value="AraC_XylS_family_regulators"/>
</dbReference>
<dbReference type="PROSITE" id="PS01124">
    <property type="entry name" value="HTH_ARAC_FAMILY_2"/>
    <property type="match status" value="1"/>
</dbReference>
<dbReference type="SUPFAM" id="SSF46689">
    <property type="entry name" value="Homeodomain-like"/>
    <property type="match status" value="1"/>
</dbReference>
<dbReference type="Pfam" id="PF14525">
    <property type="entry name" value="AraC_binding_2"/>
    <property type="match status" value="1"/>
</dbReference>
<sequence>MRETVFRSDDLPAADRFAWWHEMASRALVPTLARSDHEAEFHATLRLLDFGAVRLSWLSYPSLWTRRTEKLIRRSDPDMYCLSLTLRGTMRLDHHGRQAVAHPQDLLLYDTSHPFHGQALADGSGSVEGMILQIPRNLMPVPAATLARLTATRLPSRDGVGALLRRHLGDLVRHAPQCTTADATRLSALTLDLLAATCAHYLEAEAALPAETNRGALRARVHAFIQRQLADPSLSPDTIAAAHQISTRHLYQLFNDQGLTVAAWIRRQRLERCRRDLADPNLCPRPIHAIAARWGFSNNAHFSRLFRASYGLSPADYRNQVQHGAVQESATTVRELSTTF</sequence>
<comment type="caution">
    <text evidence="5">The sequence shown here is derived from an EMBL/GenBank/DDBJ whole genome shotgun (WGS) entry which is preliminary data.</text>
</comment>
<dbReference type="AlphaFoldDB" id="A0A9W6HYV1"/>
<dbReference type="PANTHER" id="PTHR46796:SF6">
    <property type="entry name" value="ARAC SUBFAMILY"/>
    <property type="match status" value="1"/>
</dbReference>
<dbReference type="InterPro" id="IPR020449">
    <property type="entry name" value="Tscrpt_reg_AraC-type_HTH"/>
</dbReference>
<dbReference type="PRINTS" id="PR00032">
    <property type="entry name" value="HTHARAC"/>
</dbReference>
<dbReference type="GO" id="GO:0043565">
    <property type="term" value="F:sequence-specific DNA binding"/>
    <property type="evidence" value="ECO:0007669"/>
    <property type="project" value="InterPro"/>
</dbReference>
<organism evidence="5 6">
    <name type="scientific">Streptosporangium carneum</name>
    <dbReference type="NCBI Taxonomy" id="47481"/>
    <lineage>
        <taxon>Bacteria</taxon>
        <taxon>Bacillati</taxon>
        <taxon>Actinomycetota</taxon>
        <taxon>Actinomycetes</taxon>
        <taxon>Streptosporangiales</taxon>
        <taxon>Streptosporangiaceae</taxon>
        <taxon>Streptosporangium</taxon>
    </lineage>
</organism>
<keyword evidence="1" id="KW-0805">Transcription regulation</keyword>
<dbReference type="Pfam" id="PF12833">
    <property type="entry name" value="HTH_18"/>
    <property type="match status" value="1"/>
</dbReference>
<dbReference type="RefSeq" id="WP_271217302.1">
    <property type="nucleotide sequence ID" value="NZ_BAAAVD010000003.1"/>
</dbReference>
<keyword evidence="6" id="KW-1185">Reference proteome</keyword>
<evidence type="ECO:0000313" key="6">
    <source>
        <dbReference type="Proteomes" id="UP001143474"/>
    </source>
</evidence>
<dbReference type="GO" id="GO:0003700">
    <property type="term" value="F:DNA-binding transcription factor activity"/>
    <property type="evidence" value="ECO:0007669"/>
    <property type="project" value="InterPro"/>
</dbReference>
<dbReference type="SMART" id="SM00342">
    <property type="entry name" value="HTH_ARAC"/>
    <property type="match status" value="1"/>
</dbReference>
<feature type="domain" description="HTH araC/xylS-type" evidence="4">
    <location>
        <begin position="219"/>
        <end position="320"/>
    </location>
</feature>
<keyword evidence="2" id="KW-0238">DNA-binding</keyword>